<feature type="transmembrane region" description="Helical" evidence="7">
    <location>
        <begin position="95"/>
        <end position="114"/>
    </location>
</feature>
<keyword evidence="4 7" id="KW-0812">Transmembrane</keyword>
<feature type="transmembrane region" description="Helical" evidence="7">
    <location>
        <begin position="224"/>
        <end position="242"/>
    </location>
</feature>
<evidence type="ECO:0000256" key="6">
    <source>
        <dbReference type="ARBA" id="ARBA00023136"/>
    </source>
</evidence>
<dbReference type="Proteomes" id="UP000886887">
    <property type="component" value="Unassembled WGS sequence"/>
</dbReference>
<dbReference type="SUPFAM" id="SSF161098">
    <property type="entry name" value="MetI-like"/>
    <property type="match status" value="1"/>
</dbReference>
<evidence type="ECO:0000256" key="5">
    <source>
        <dbReference type="ARBA" id="ARBA00022989"/>
    </source>
</evidence>
<evidence type="ECO:0000313" key="9">
    <source>
        <dbReference type="EMBL" id="HIQ72406.1"/>
    </source>
</evidence>
<evidence type="ECO:0000256" key="4">
    <source>
        <dbReference type="ARBA" id="ARBA00022692"/>
    </source>
</evidence>
<dbReference type="InterPro" id="IPR000515">
    <property type="entry name" value="MetI-like"/>
</dbReference>
<dbReference type="Pfam" id="PF00528">
    <property type="entry name" value="BPD_transp_1"/>
    <property type="match status" value="1"/>
</dbReference>
<feature type="domain" description="ABC transmembrane type-1" evidence="8">
    <location>
        <begin position="89"/>
        <end position="305"/>
    </location>
</feature>
<keyword evidence="3" id="KW-1003">Cell membrane</keyword>
<dbReference type="CDD" id="cd06261">
    <property type="entry name" value="TM_PBP2"/>
    <property type="match status" value="1"/>
</dbReference>
<evidence type="ECO:0000256" key="3">
    <source>
        <dbReference type="ARBA" id="ARBA00022475"/>
    </source>
</evidence>
<accession>A0A9D0ZBZ8</accession>
<name>A0A9D0ZBZ8_9FIRM</name>
<dbReference type="PANTHER" id="PTHR43227:SF11">
    <property type="entry name" value="BLL4140 PROTEIN"/>
    <property type="match status" value="1"/>
</dbReference>
<dbReference type="EMBL" id="DVFJ01000035">
    <property type="protein sequence ID" value="HIQ72406.1"/>
    <property type="molecule type" value="Genomic_DNA"/>
</dbReference>
<dbReference type="PROSITE" id="PS50928">
    <property type="entry name" value="ABC_TM1"/>
    <property type="match status" value="1"/>
</dbReference>
<reference evidence="9" key="2">
    <citation type="journal article" date="2021" name="PeerJ">
        <title>Extensive microbial diversity within the chicken gut microbiome revealed by metagenomics and culture.</title>
        <authorList>
            <person name="Gilroy R."/>
            <person name="Ravi A."/>
            <person name="Getino M."/>
            <person name="Pursley I."/>
            <person name="Horton D.L."/>
            <person name="Alikhan N.F."/>
            <person name="Baker D."/>
            <person name="Gharbi K."/>
            <person name="Hall N."/>
            <person name="Watson M."/>
            <person name="Adriaenssens E.M."/>
            <person name="Foster-Nyarko E."/>
            <person name="Jarju S."/>
            <person name="Secka A."/>
            <person name="Antonio M."/>
            <person name="Oren A."/>
            <person name="Chaudhuri R.R."/>
            <person name="La Ragione R."/>
            <person name="Hildebrand F."/>
            <person name="Pallen M.J."/>
        </authorList>
    </citation>
    <scope>NUCLEOTIDE SEQUENCE</scope>
    <source>
        <strain evidence="9">ChiSxjej2B14-6234</strain>
    </source>
</reference>
<keyword evidence="5 7" id="KW-1133">Transmembrane helix</keyword>
<dbReference type="Gene3D" id="1.10.3720.10">
    <property type="entry name" value="MetI-like"/>
    <property type="match status" value="1"/>
</dbReference>
<comment type="subcellular location">
    <subcellularLocation>
        <location evidence="1 7">Cell membrane</location>
        <topology evidence="1 7">Multi-pass membrane protein</topology>
    </subcellularLocation>
</comment>
<evidence type="ECO:0000259" key="8">
    <source>
        <dbReference type="PROSITE" id="PS50928"/>
    </source>
</evidence>
<evidence type="ECO:0000256" key="2">
    <source>
        <dbReference type="ARBA" id="ARBA00022448"/>
    </source>
</evidence>
<keyword evidence="2 7" id="KW-0813">Transport</keyword>
<feature type="transmembrane region" description="Helical" evidence="7">
    <location>
        <begin position="135"/>
        <end position="156"/>
    </location>
</feature>
<dbReference type="PANTHER" id="PTHR43227">
    <property type="entry name" value="BLL4140 PROTEIN"/>
    <property type="match status" value="1"/>
</dbReference>
<evidence type="ECO:0000256" key="7">
    <source>
        <dbReference type="RuleBase" id="RU363032"/>
    </source>
</evidence>
<keyword evidence="6 7" id="KW-0472">Membrane</keyword>
<dbReference type="GO" id="GO:0055085">
    <property type="term" value="P:transmembrane transport"/>
    <property type="evidence" value="ECO:0007669"/>
    <property type="project" value="InterPro"/>
</dbReference>
<reference evidence="9" key="1">
    <citation type="submission" date="2020-10" db="EMBL/GenBank/DDBJ databases">
        <authorList>
            <person name="Gilroy R."/>
        </authorList>
    </citation>
    <scope>NUCLEOTIDE SEQUENCE</scope>
    <source>
        <strain evidence="9">ChiSxjej2B14-6234</strain>
    </source>
</reference>
<organism evidence="9 10">
    <name type="scientific">Candidatus Onthenecus intestinigallinarum</name>
    <dbReference type="NCBI Taxonomy" id="2840875"/>
    <lineage>
        <taxon>Bacteria</taxon>
        <taxon>Bacillati</taxon>
        <taxon>Bacillota</taxon>
        <taxon>Clostridia</taxon>
        <taxon>Eubacteriales</taxon>
        <taxon>Candidatus Onthenecus</taxon>
    </lineage>
</organism>
<gene>
    <name evidence="9" type="ORF">IAB73_09395</name>
</gene>
<feature type="transmembrane region" description="Helical" evidence="7">
    <location>
        <begin position="28"/>
        <end position="47"/>
    </location>
</feature>
<comment type="similarity">
    <text evidence="7">Belongs to the binding-protein-dependent transport system permease family.</text>
</comment>
<dbReference type="InterPro" id="IPR050809">
    <property type="entry name" value="UgpAE/MalFG_permease"/>
</dbReference>
<sequence length="318" mass="35437">MSSSLRAPVLRPRKSFGQRLRLDLSRHWALYLLVAPAVAVIAVFSYAPMYGVVIAFKNFRPAFGILDSPWVGLRNFERFFSSYQFTNILTNTLGISLYSIAACFPAPVILALMMNQVRNKGRQRAIQTITYMPHFISVIVVSGMILTFLNVNTGLYGHLMRALGVAQPTDLLASKNLFSTIYVLSDVWQHTGWDSIIYMAALSAIDPSLYEAAKVDGASEWDKILHIEIPALVPTMVILLILRAGGLMNVGFDKVFLLQNGLNLDRSEVISTYVYKVGLINQQYSFSAAVNLFNTVVNFAMLALVNQIARRVGETSLW</sequence>
<dbReference type="InterPro" id="IPR035906">
    <property type="entry name" value="MetI-like_sf"/>
</dbReference>
<evidence type="ECO:0000256" key="1">
    <source>
        <dbReference type="ARBA" id="ARBA00004651"/>
    </source>
</evidence>
<comment type="caution">
    <text evidence="9">The sequence shown here is derived from an EMBL/GenBank/DDBJ whole genome shotgun (WGS) entry which is preliminary data.</text>
</comment>
<dbReference type="AlphaFoldDB" id="A0A9D0ZBZ8"/>
<dbReference type="GO" id="GO:0005886">
    <property type="term" value="C:plasma membrane"/>
    <property type="evidence" value="ECO:0007669"/>
    <property type="project" value="UniProtKB-SubCell"/>
</dbReference>
<proteinExistence type="inferred from homology"/>
<protein>
    <submittedName>
        <fullName evidence="9">Sugar ABC transporter permease</fullName>
    </submittedName>
</protein>
<evidence type="ECO:0000313" key="10">
    <source>
        <dbReference type="Proteomes" id="UP000886887"/>
    </source>
</evidence>